<feature type="domain" description="Sulfotransferase" evidence="3">
    <location>
        <begin position="68"/>
        <end position="324"/>
    </location>
</feature>
<dbReference type="Pfam" id="PF00685">
    <property type="entry name" value="Sulfotransfer_1"/>
    <property type="match status" value="3"/>
</dbReference>
<dbReference type="InterPro" id="IPR000863">
    <property type="entry name" value="Sulfotransferase_dom"/>
</dbReference>
<feature type="domain" description="Sulfotransferase" evidence="3">
    <location>
        <begin position="731"/>
        <end position="984"/>
    </location>
</feature>
<protein>
    <recommendedName>
        <fullName evidence="3">Sulfotransferase domain-containing protein</fullName>
    </recommendedName>
</protein>
<keyword evidence="5" id="KW-1185">Reference proteome</keyword>
<evidence type="ECO:0000259" key="3">
    <source>
        <dbReference type="Pfam" id="PF00685"/>
    </source>
</evidence>
<dbReference type="EnsemblMetazoa" id="AMIN004379-RA">
    <property type="protein sequence ID" value="AMIN004379-PA"/>
    <property type="gene ID" value="AMIN004379"/>
</dbReference>
<evidence type="ECO:0000256" key="2">
    <source>
        <dbReference type="ARBA" id="ARBA00022679"/>
    </source>
</evidence>
<dbReference type="Gene3D" id="3.40.50.300">
    <property type="entry name" value="P-loop containing nucleotide triphosphate hydrolases"/>
    <property type="match status" value="3"/>
</dbReference>
<evidence type="ECO:0000313" key="5">
    <source>
        <dbReference type="Proteomes" id="UP000075920"/>
    </source>
</evidence>
<reference evidence="4" key="2">
    <citation type="submission" date="2020-05" db="UniProtKB">
        <authorList>
            <consortium name="EnsemblMetazoa"/>
        </authorList>
    </citation>
    <scope>IDENTIFICATION</scope>
    <source>
        <strain evidence="4">MINIMUS1</strain>
    </source>
</reference>
<dbReference type="PANTHER" id="PTHR11783">
    <property type="entry name" value="SULFOTRANSFERASE SULT"/>
    <property type="match status" value="1"/>
</dbReference>
<proteinExistence type="inferred from homology"/>
<dbReference type="Proteomes" id="UP000075920">
    <property type="component" value="Unassembled WGS sequence"/>
</dbReference>
<evidence type="ECO:0000256" key="1">
    <source>
        <dbReference type="ARBA" id="ARBA00005771"/>
    </source>
</evidence>
<dbReference type="STRING" id="112268.A0A182W219"/>
<feature type="domain" description="Sulfotransferase" evidence="3">
    <location>
        <begin position="397"/>
        <end position="651"/>
    </location>
</feature>
<dbReference type="GO" id="GO:0008146">
    <property type="term" value="F:sulfotransferase activity"/>
    <property type="evidence" value="ECO:0007669"/>
    <property type="project" value="InterPro"/>
</dbReference>
<sequence length="992" mass="116051">MTFEFIDIEDPTFQATCRERNEEDYVLVRCNDYASVPINLPNWTPEPVCLSRRYERIGQTIKDMEVRPDDVWIVTYPKSGTTWTQELIWLVCNELNFQQAKDVSIDARFPFIDLSGLRDLPEPFNPLRDALEMPSPRFIKSHLPPAFLPNALWTVQPKLVYVRRNPKSVAVSYYHHSVSLHCYKGTLEQFIRSMINELVYYSPYHKHLIEYSELRYPNMLSLCFEDMKQDLHSAIRQVCKFFNKTYTDDQIEQLATHLGFDHMRQNASVNRRQWIEYNLKQTDRTDKLDDNDMQFIRRGETDGWRTELSTEMIEAIDSWTLKKVPQDSKYAPFTMSSSFAIVDIDTDLSCPGASSFVEIQLNDLTDYPLASTPSPAIVPAKFRNYAQQVRDMQVHEDDVWIVTYPKCGTTWTQEMVWLIDHDLDYETARNVNLNTRSVFLEIGAIADRIPVDTVTATANLKRPRHIKSHLPLALLPRQLWTVNPKIIYVSRNPKDVAVSYLYHYQMIMGYRGTKEAFLNGLLEDRVMFCPQVKHALDFWALKNEQNVLFLTYESMKRDLRNVLPRVCDFFGKAYTDNQLDALTVHLSFDEMKKNPSTNNDQMVRSAMKMNDREGEQFEFMRKGIVGDFRNELSQEYIEKFDKFIEQQLAGMPRWTYTSSCATIMASTSFTFTDVAQESVDPDWNSQNILVQLNDLTDYPLDATLNPPGPMFVSAKYRNYAQHVRDFQVYEDDVWIVTFPKSGTTWTEEMVWLINHGLDYKTARDIKLNTRSTFIEFGAIADRHSINTIDVASNSERPRQIKSHLLLPLLPRQLWTVKPRIIYVARNPKDVAVSYFHHCQVLVGYRGEKEAFFDNMLNDRVTFCPMIPHVLNFWSLKDEPNVLFLTYESMKRDLRGLLPRVCRFLNKSYTDAQLDELAAHLSFSEMKKNPATNKEETVRNALQLNNREGEHFDFMRKGIVGDYRNEMPEEYIKRFDQFEAEQTAGSDFKFDYE</sequence>
<comment type="similarity">
    <text evidence="1">Belongs to the sulfotransferase 1 family.</text>
</comment>
<keyword evidence="2" id="KW-0808">Transferase</keyword>
<dbReference type="AlphaFoldDB" id="A0A182W219"/>
<dbReference type="VEuPathDB" id="VectorBase:AMIN004379"/>
<dbReference type="SUPFAM" id="SSF52540">
    <property type="entry name" value="P-loop containing nucleoside triphosphate hydrolases"/>
    <property type="match status" value="3"/>
</dbReference>
<dbReference type="InterPro" id="IPR027417">
    <property type="entry name" value="P-loop_NTPase"/>
</dbReference>
<name>A0A182W219_9DIPT</name>
<accession>A0A182W219</accession>
<reference evidence="5" key="1">
    <citation type="submission" date="2013-03" db="EMBL/GenBank/DDBJ databases">
        <title>The Genome Sequence of Anopheles minimus MINIMUS1.</title>
        <authorList>
            <consortium name="The Broad Institute Genomics Platform"/>
            <person name="Neafsey D.E."/>
            <person name="Walton C."/>
            <person name="Walker B."/>
            <person name="Young S.K."/>
            <person name="Zeng Q."/>
            <person name="Gargeya S."/>
            <person name="Fitzgerald M."/>
            <person name="Haas B."/>
            <person name="Abouelleil A."/>
            <person name="Allen A.W."/>
            <person name="Alvarado L."/>
            <person name="Arachchi H.M."/>
            <person name="Berlin A.M."/>
            <person name="Chapman S.B."/>
            <person name="Gainer-Dewar J."/>
            <person name="Goldberg J."/>
            <person name="Griggs A."/>
            <person name="Gujja S."/>
            <person name="Hansen M."/>
            <person name="Howarth C."/>
            <person name="Imamovic A."/>
            <person name="Ireland A."/>
            <person name="Larimer J."/>
            <person name="McCowan C."/>
            <person name="Murphy C."/>
            <person name="Pearson M."/>
            <person name="Poon T.W."/>
            <person name="Priest M."/>
            <person name="Roberts A."/>
            <person name="Saif S."/>
            <person name="Shea T."/>
            <person name="Sisk P."/>
            <person name="Sykes S."/>
            <person name="Wortman J."/>
            <person name="Nusbaum C."/>
            <person name="Birren B."/>
        </authorList>
    </citation>
    <scope>NUCLEOTIDE SEQUENCE [LARGE SCALE GENOMIC DNA]</scope>
    <source>
        <strain evidence="5">MINIMUS1</strain>
    </source>
</reference>
<evidence type="ECO:0000313" key="4">
    <source>
        <dbReference type="EnsemblMetazoa" id="AMIN004379-PA"/>
    </source>
</evidence>
<organism evidence="4 5">
    <name type="scientific">Anopheles minimus</name>
    <dbReference type="NCBI Taxonomy" id="112268"/>
    <lineage>
        <taxon>Eukaryota</taxon>
        <taxon>Metazoa</taxon>
        <taxon>Ecdysozoa</taxon>
        <taxon>Arthropoda</taxon>
        <taxon>Hexapoda</taxon>
        <taxon>Insecta</taxon>
        <taxon>Pterygota</taxon>
        <taxon>Neoptera</taxon>
        <taxon>Endopterygota</taxon>
        <taxon>Diptera</taxon>
        <taxon>Nematocera</taxon>
        <taxon>Culicoidea</taxon>
        <taxon>Culicidae</taxon>
        <taxon>Anophelinae</taxon>
        <taxon>Anopheles</taxon>
    </lineage>
</organism>